<gene>
    <name evidence="1" type="ORF">O166_05090</name>
</gene>
<evidence type="ECO:0000313" key="1">
    <source>
        <dbReference type="EMBL" id="ERE11453.1"/>
    </source>
</evidence>
<evidence type="ECO:0000313" key="2">
    <source>
        <dbReference type="Proteomes" id="UP000016426"/>
    </source>
</evidence>
<dbReference type="EMBL" id="AVPH01000146">
    <property type="protein sequence ID" value="ERE11453.1"/>
    <property type="molecule type" value="Genomic_DNA"/>
</dbReference>
<proteinExistence type="predicted"/>
<sequence>MTKIGKTSLGALASPLNFQEKRSLLPDGMAIFQNFDLLIKPNRGK</sequence>
<dbReference type="Proteomes" id="UP000016426">
    <property type="component" value="Unassembled WGS sequence"/>
</dbReference>
<comment type="caution">
    <text evidence="1">The sequence shown here is derived from an EMBL/GenBank/DDBJ whole genome shotgun (WGS) entry which is preliminary data.</text>
</comment>
<reference evidence="1 2" key="1">
    <citation type="journal article" date="2013" name="Genome Announc.">
        <title>Genome Sequence of the Pigment-Producing Bacterium Pseudogulbenkiania ferrooxidans, Isolated from Loktak Lake.</title>
        <authorList>
            <person name="Puranik S."/>
            <person name="Talkal R."/>
            <person name="Qureshi A."/>
            <person name="Khardenavis A."/>
            <person name="Kapley A."/>
            <person name="Purohit H.J."/>
        </authorList>
    </citation>
    <scope>NUCLEOTIDE SEQUENCE [LARGE SCALE GENOMIC DNA]</scope>
    <source>
        <strain evidence="1 2">EGD-HP2</strain>
    </source>
</reference>
<organism evidence="1 2">
    <name type="scientific">Pseudogulbenkiania ferrooxidans EGD-HP2</name>
    <dbReference type="NCBI Taxonomy" id="1388764"/>
    <lineage>
        <taxon>Bacteria</taxon>
        <taxon>Pseudomonadati</taxon>
        <taxon>Pseudomonadota</taxon>
        <taxon>Betaproteobacteria</taxon>
        <taxon>Neisseriales</taxon>
        <taxon>Chromobacteriaceae</taxon>
        <taxon>Pseudogulbenkiania</taxon>
    </lineage>
</organism>
<name>A0ABN0N942_9NEIS</name>
<keyword evidence="2" id="KW-1185">Reference proteome</keyword>
<protein>
    <submittedName>
        <fullName evidence="1">Uncharacterized protein</fullName>
    </submittedName>
</protein>
<accession>A0ABN0N942</accession>